<accession>L0L2X2</accession>
<reference evidence="2" key="1">
    <citation type="submission" date="2012-02" db="EMBL/GenBank/DDBJ databases">
        <title>Complete sequence of plasmid of Methanomethylovorans hollandica DSM 15978.</title>
        <authorList>
            <person name="Lucas S."/>
            <person name="Copeland A."/>
            <person name="Lapidus A."/>
            <person name="Glavina del Rio T."/>
            <person name="Dalin E."/>
            <person name="Tice H."/>
            <person name="Bruce D."/>
            <person name="Goodwin L."/>
            <person name="Pitluck S."/>
            <person name="Peters L."/>
            <person name="Mikhailova N."/>
            <person name="Held B."/>
            <person name="Kyrpides N."/>
            <person name="Mavromatis K."/>
            <person name="Ivanova N."/>
            <person name="Brettin T."/>
            <person name="Detter J.C."/>
            <person name="Han C."/>
            <person name="Larimer F."/>
            <person name="Land M."/>
            <person name="Hauser L."/>
            <person name="Markowitz V."/>
            <person name="Cheng J.-F."/>
            <person name="Hugenholtz P."/>
            <person name="Woyke T."/>
            <person name="Wu D."/>
            <person name="Spring S."/>
            <person name="Schroeder M."/>
            <person name="Brambilla E."/>
            <person name="Klenk H.-P."/>
            <person name="Eisen J.A."/>
        </authorList>
    </citation>
    <scope>NUCLEOTIDE SEQUENCE [LARGE SCALE GENOMIC DNA]</scope>
    <source>
        <strain evidence="2">DSM 15978 / NBRC 107637 / DMS1</strain>
        <plasmid evidence="2">Plasmid pMETHO01</plasmid>
    </source>
</reference>
<dbReference type="AlphaFoldDB" id="L0L2X2"/>
<dbReference type="OrthoDB" id="106319at2157"/>
<dbReference type="RefSeq" id="WP_015313890.1">
    <property type="nucleotide sequence ID" value="NC_019972.1"/>
</dbReference>
<evidence type="ECO:0000313" key="2">
    <source>
        <dbReference type="Proteomes" id="UP000010866"/>
    </source>
</evidence>
<keyword evidence="1" id="KW-0614">Plasmid</keyword>
<organism evidence="1 2">
    <name type="scientific">Methanomethylovorans hollandica (strain DSM 15978 / NBRC 107637 / DMS1)</name>
    <dbReference type="NCBI Taxonomy" id="867904"/>
    <lineage>
        <taxon>Archaea</taxon>
        <taxon>Methanobacteriati</taxon>
        <taxon>Methanobacteriota</taxon>
        <taxon>Stenosarchaea group</taxon>
        <taxon>Methanomicrobia</taxon>
        <taxon>Methanosarcinales</taxon>
        <taxon>Methanosarcinaceae</taxon>
        <taxon>Methanomethylovorans</taxon>
    </lineage>
</organism>
<gene>
    <name evidence="1" type="ordered locus">Metho_2626</name>
</gene>
<dbReference type="KEGG" id="mhz:Metho_2626"/>
<geneLocation type="plasmid" evidence="1 2">
    <name>pMETHO01</name>
</geneLocation>
<dbReference type="EMBL" id="CP003363">
    <property type="protein sequence ID" value="AGB50758.1"/>
    <property type="molecule type" value="Genomic_DNA"/>
</dbReference>
<dbReference type="GeneID" id="14401588"/>
<protein>
    <recommendedName>
        <fullName evidence="3">Peptidase domain-containing protein</fullName>
    </recommendedName>
</protein>
<dbReference type="Gene3D" id="2.60.120.380">
    <property type="match status" value="1"/>
</dbReference>
<sequence length="146" mass="16124" precursor="true">MGFVVFLLFITVAGASTSDTEDEFSLISASDLGYKIIPAELADNDIGIKSTYDTITQGETNWHSKTVSTNIQSMTVNLNWGDTSDSLRLSIYNPSNYCIGTYYDSADGTINGRIRIYITNSNGIEKGTWRYKVYGYSVSGTEDYSI</sequence>
<dbReference type="Proteomes" id="UP000010866">
    <property type="component" value="Plasmid pMETHO01"/>
</dbReference>
<keyword evidence="2" id="KW-1185">Reference proteome</keyword>
<evidence type="ECO:0000313" key="1">
    <source>
        <dbReference type="EMBL" id="AGB50758.1"/>
    </source>
</evidence>
<proteinExistence type="predicted"/>
<name>L0L2X2_METHD</name>
<dbReference type="HOGENOM" id="CLU_145177_0_0_2"/>
<evidence type="ECO:0008006" key="3">
    <source>
        <dbReference type="Google" id="ProtNLM"/>
    </source>
</evidence>